<dbReference type="PROSITE" id="PS51257">
    <property type="entry name" value="PROKAR_LIPOPROTEIN"/>
    <property type="match status" value="1"/>
</dbReference>
<protein>
    <submittedName>
        <fullName evidence="3">DUF3859 domain-containing protein</fullName>
    </submittedName>
</protein>
<dbReference type="EMBL" id="JAAGRQ010000019">
    <property type="protein sequence ID" value="NDY56413.1"/>
    <property type="molecule type" value="Genomic_DNA"/>
</dbReference>
<dbReference type="Gene3D" id="2.60.40.2390">
    <property type="match status" value="1"/>
</dbReference>
<evidence type="ECO:0000259" key="2">
    <source>
        <dbReference type="Pfam" id="PF12975"/>
    </source>
</evidence>
<proteinExistence type="predicted"/>
<evidence type="ECO:0000313" key="4">
    <source>
        <dbReference type="Proteomes" id="UP000469724"/>
    </source>
</evidence>
<dbReference type="InterPro" id="IPR024331">
    <property type="entry name" value="DUF3859"/>
</dbReference>
<evidence type="ECO:0000313" key="3">
    <source>
        <dbReference type="EMBL" id="NDY56413.1"/>
    </source>
</evidence>
<feature type="chain" id="PRO_5029569686" evidence="1">
    <location>
        <begin position="25"/>
        <end position="152"/>
    </location>
</feature>
<comment type="caution">
    <text evidence="3">The sequence shown here is derived from an EMBL/GenBank/DDBJ whole genome shotgun (WGS) entry which is preliminary data.</text>
</comment>
<dbReference type="Pfam" id="PF12975">
    <property type="entry name" value="DUF3859"/>
    <property type="match status" value="1"/>
</dbReference>
<evidence type="ECO:0000256" key="1">
    <source>
        <dbReference type="SAM" id="SignalP"/>
    </source>
</evidence>
<keyword evidence="1" id="KW-0732">Signal</keyword>
<dbReference type="AlphaFoldDB" id="A0A7K3NKR4"/>
<organism evidence="3 4">
    <name type="scientific">Desulfolutivibrio sulfodismutans</name>
    <dbReference type="NCBI Taxonomy" id="63561"/>
    <lineage>
        <taxon>Bacteria</taxon>
        <taxon>Pseudomonadati</taxon>
        <taxon>Thermodesulfobacteriota</taxon>
        <taxon>Desulfovibrionia</taxon>
        <taxon>Desulfovibrionales</taxon>
        <taxon>Desulfovibrionaceae</taxon>
        <taxon>Desulfolutivibrio</taxon>
    </lineage>
</organism>
<feature type="signal peptide" evidence="1">
    <location>
        <begin position="1"/>
        <end position="24"/>
    </location>
</feature>
<feature type="domain" description="DUF3859" evidence="2">
    <location>
        <begin position="48"/>
        <end position="148"/>
    </location>
</feature>
<accession>A0A7K3NKR4</accession>
<name>A0A7K3NKR4_9BACT</name>
<sequence>MKRMLLVLPILTLFLASCSGFNLFGGDEPPPPPDSIEIVDFGIYDGNTLTLQTEAVPKKLGTTFGFRFQVKKPEGGQAAIRIITTSPGMINPAKKEVEFKTETTDTVQVGVQYNCIFTFEQEWEMVSGDWTLEVAAEDGSTAKKTFQVYNPQ</sequence>
<gene>
    <name evidence="3" type="ORF">G3N56_06610</name>
</gene>
<dbReference type="Proteomes" id="UP000469724">
    <property type="component" value="Unassembled WGS sequence"/>
</dbReference>
<keyword evidence="4" id="KW-1185">Reference proteome</keyword>
<reference evidence="3 4" key="1">
    <citation type="submission" date="2020-02" db="EMBL/GenBank/DDBJ databases">
        <title>Comparative genomics of sulfur disproportionating microorganisms.</title>
        <authorList>
            <person name="Ward L.M."/>
            <person name="Bertran E."/>
            <person name="Johnston D.T."/>
        </authorList>
    </citation>
    <scope>NUCLEOTIDE SEQUENCE [LARGE SCALE GENOMIC DNA]</scope>
    <source>
        <strain evidence="3 4">DSM 3696</strain>
    </source>
</reference>